<dbReference type="GeneID" id="24794190"/>
<dbReference type="AlphaFoldDB" id="A0A075WBY2"/>
<evidence type="ECO:0000256" key="5">
    <source>
        <dbReference type="ARBA" id="ARBA00020998"/>
    </source>
</evidence>
<keyword evidence="8 18" id="KW-0328">Glycosyltransferase</keyword>
<dbReference type="NCBIfam" id="TIGR00070">
    <property type="entry name" value="hisG"/>
    <property type="match status" value="1"/>
</dbReference>
<keyword evidence="9 18" id="KW-0808">Transferase</keyword>
<dbReference type="InterPro" id="IPR013820">
    <property type="entry name" value="ATP_PRibTrfase_cat"/>
</dbReference>
<keyword evidence="12" id="KW-0067">ATP-binding</keyword>
<keyword evidence="13" id="KW-0460">Magnesium</keyword>
<dbReference type="Gene3D" id="3.40.190.10">
    <property type="entry name" value="Periplasmic binding protein-like II"/>
    <property type="match status" value="2"/>
</dbReference>
<keyword evidence="10" id="KW-0479">Metal-binding</keyword>
<evidence type="ECO:0000256" key="6">
    <source>
        <dbReference type="ARBA" id="ARBA00022490"/>
    </source>
</evidence>
<evidence type="ECO:0000256" key="2">
    <source>
        <dbReference type="ARBA" id="ARBA00004496"/>
    </source>
</evidence>
<evidence type="ECO:0000256" key="14">
    <source>
        <dbReference type="ARBA" id="ARBA00023102"/>
    </source>
</evidence>
<dbReference type="Pfam" id="PF01634">
    <property type="entry name" value="HisG"/>
    <property type="match status" value="1"/>
</dbReference>
<comment type="catalytic activity">
    <reaction evidence="1">
        <text>1-(5-phospho-beta-D-ribosyl)-ATP + diphosphate = 5-phospho-alpha-D-ribose 1-diphosphate + ATP</text>
        <dbReference type="Rhea" id="RHEA:18473"/>
        <dbReference type="ChEBI" id="CHEBI:30616"/>
        <dbReference type="ChEBI" id="CHEBI:33019"/>
        <dbReference type="ChEBI" id="CHEBI:58017"/>
        <dbReference type="ChEBI" id="CHEBI:73183"/>
        <dbReference type="EC" id="2.4.2.17"/>
    </reaction>
</comment>
<dbReference type="NCBIfam" id="TIGR03455">
    <property type="entry name" value="HisG_C-term"/>
    <property type="match status" value="1"/>
</dbReference>
<keyword evidence="6" id="KW-0963">Cytoplasm</keyword>
<evidence type="ECO:0000313" key="19">
    <source>
        <dbReference type="Proteomes" id="UP000028501"/>
    </source>
</evidence>
<organism evidence="18 19">
    <name type="scientific">Archaeoglobus fulgidus DSM 8774</name>
    <dbReference type="NCBI Taxonomy" id="1344584"/>
    <lineage>
        <taxon>Archaea</taxon>
        <taxon>Methanobacteriati</taxon>
        <taxon>Methanobacteriota</taxon>
        <taxon>Archaeoglobi</taxon>
        <taxon>Archaeoglobales</taxon>
        <taxon>Archaeoglobaceae</taxon>
        <taxon>Archaeoglobus</taxon>
    </lineage>
</organism>
<evidence type="ECO:0000259" key="17">
    <source>
        <dbReference type="Pfam" id="PF01634"/>
    </source>
</evidence>
<keyword evidence="14" id="KW-0368">Histidine biosynthesis</keyword>
<dbReference type="PANTHER" id="PTHR21403">
    <property type="entry name" value="ATP PHOSPHORIBOSYLTRANSFERASE ATP-PRTASE"/>
    <property type="match status" value="1"/>
</dbReference>
<dbReference type="InterPro" id="IPR001348">
    <property type="entry name" value="ATP_PRibTrfase_HisG"/>
</dbReference>
<dbReference type="Proteomes" id="UP000028501">
    <property type="component" value="Chromosome"/>
</dbReference>
<evidence type="ECO:0000256" key="1">
    <source>
        <dbReference type="ARBA" id="ARBA00000915"/>
    </source>
</evidence>
<dbReference type="UniPathway" id="UPA00031">
    <property type="reaction ID" value="UER00006"/>
</dbReference>
<evidence type="ECO:0000256" key="13">
    <source>
        <dbReference type="ARBA" id="ARBA00022842"/>
    </source>
</evidence>
<evidence type="ECO:0000256" key="4">
    <source>
        <dbReference type="ARBA" id="ARBA00011946"/>
    </source>
</evidence>
<evidence type="ECO:0000256" key="12">
    <source>
        <dbReference type="ARBA" id="ARBA00022840"/>
    </source>
</evidence>
<reference evidence="18 19" key="1">
    <citation type="submission" date="2013-07" db="EMBL/GenBank/DDBJ databases">
        <title>Genome of Archaeoglobus fulgidus.</title>
        <authorList>
            <person name="Fiebig A."/>
            <person name="Birkeland N.-K."/>
        </authorList>
    </citation>
    <scope>NUCLEOTIDE SEQUENCE [LARGE SCALE GENOMIC DNA]</scope>
    <source>
        <strain evidence="18 19">DSM 8774</strain>
    </source>
</reference>
<dbReference type="SUPFAM" id="SSF53850">
    <property type="entry name" value="Periplasmic binding protein-like II"/>
    <property type="match status" value="1"/>
</dbReference>
<dbReference type="PANTHER" id="PTHR21403:SF10">
    <property type="entry name" value="ATP PHOSPHORIBOSYLTRANSFERASE"/>
    <property type="match status" value="1"/>
</dbReference>
<dbReference type="GO" id="GO:0000105">
    <property type="term" value="P:L-histidine biosynthetic process"/>
    <property type="evidence" value="ECO:0007669"/>
    <property type="project" value="UniProtKB-UniRule"/>
</dbReference>
<evidence type="ECO:0000256" key="16">
    <source>
        <dbReference type="NCBIfam" id="TIGR00070"/>
    </source>
</evidence>
<accession>A0A075WBY2</accession>
<sequence>MMQNEKVKVYFPDGHLEKPIWDALITAGYRLGKTERGYLIDVDHPKLVFKQVRPQIMPFYIEMGKGDGGITGEDILQNWMLKSNLKNVEILEELPLRPTKLVVAISEEIYPDVYTIEDFKEKVGDREVFIASEFPEIARKYAEKHGLNAIVFDPIGKTEAALLPPMPEADLIIEITEFGTTLKENMCRIIDLVMDKVHSVFIVNKESLKDEEKKQVMENLVTDLKEVIESRNLVSFYFNVPNEDDLRRIIDYLTENGFDPTISPLAKGGAAVHIIVDRSRVKFLKPIIRGMGAKRIATSPVITFGD</sequence>
<keyword evidence="11" id="KW-0547">Nucleotide-binding</keyword>
<dbReference type="GO" id="GO:0005524">
    <property type="term" value="F:ATP binding"/>
    <property type="evidence" value="ECO:0007669"/>
    <property type="project" value="UniProtKB-KW"/>
</dbReference>
<dbReference type="KEGG" id="afg:AFULGI_00006650"/>
<dbReference type="GO" id="GO:0005737">
    <property type="term" value="C:cytoplasm"/>
    <property type="evidence" value="ECO:0007669"/>
    <property type="project" value="UniProtKB-SubCell"/>
</dbReference>
<dbReference type="HOGENOM" id="CLU_038115_1_1_2"/>
<dbReference type="EMBL" id="CP006577">
    <property type="protein sequence ID" value="AIG97466.1"/>
    <property type="molecule type" value="Genomic_DNA"/>
</dbReference>
<evidence type="ECO:0000256" key="3">
    <source>
        <dbReference type="ARBA" id="ARBA00004667"/>
    </source>
</evidence>
<proteinExistence type="predicted"/>
<evidence type="ECO:0000256" key="10">
    <source>
        <dbReference type="ARBA" id="ARBA00022723"/>
    </source>
</evidence>
<feature type="domain" description="ATP phosphoribosyltransferase catalytic" evidence="17">
    <location>
        <begin position="53"/>
        <end position="225"/>
    </location>
</feature>
<evidence type="ECO:0000313" key="18">
    <source>
        <dbReference type="EMBL" id="AIG97466.1"/>
    </source>
</evidence>
<evidence type="ECO:0000256" key="7">
    <source>
        <dbReference type="ARBA" id="ARBA00022605"/>
    </source>
</evidence>
<dbReference type="GO" id="GO:0003879">
    <property type="term" value="F:ATP phosphoribosyltransferase activity"/>
    <property type="evidence" value="ECO:0007669"/>
    <property type="project" value="UniProtKB-UniRule"/>
</dbReference>
<dbReference type="EC" id="2.4.2.17" evidence="4 16"/>
<evidence type="ECO:0000256" key="9">
    <source>
        <dbReference type="ARBA" id="ARBA00022679"/>
    </source>
</evidence>
<evidence type="ECO:0000256" key="8">
    <source>
        <dbReference type="ARBA" id="ARBA00022676"/>
    </source>
</evidence>
<evidence type="ECO:0000256" key="11">
    <source>
        <dbReference type="ARBA" id="ARBA00022741"/>
    </source>
</evidence>
<comment type="pathway">
    <text evidence="3">Amino-acid biosynthesis; L-histidine biosynthesis; L-histidine from 5-phospho-alpha-D-ribose 1-diphosphate: step 1/9.</text>
</comment>
<name>A0A075WBY2_ARCFL</name>
<dbReference type="RefSeq" id="WP_231487604.1">
    <property type="nucleotide sequence ID" value="NZ_CP006577.1"/>
</dbReference>
<dbReference type="InterPro" id="IPR013115">
    <property type="entry name" value="HisG_C"/>
</dbReference>
<comment type="function">
    <text evidence="15">Catalyzes the condensation of ATP and 5-phosphoribose 1-diphosphate to form N'-(5'-phosphoribosyl)-ATP (PR-ATP). Has a crucial role in the pathway because the rate of histidine biosynthesis seems to be controlled primarily by regulation of HisG enzymatic activity.</text>
</comment>
<gene>
    <name evidence="18" type="ORF">AFULGI_00006650</name>
</gene>
<evidence type="ECO:0000256" key="15">
    <source>
        <dbReference type="ARBA" id="ARBA00024861"/>
    </source>
</evidence>
<protein>
    <recommendedName>
        <fullName evidence="5 16">ATP phosphoribosyltransferase</fullName>
        <ecNumber evidence="4 16">2.4.2.17</ecNumber>
    </recommendedName>
</protein>
<keyword evidence="7" id="KW-0028">Amino-acid biosynthesis</keyword>
<comment type="subcellular location">
    <subcellularLocation>
        <location evidence="2">Cytoplasm</location>
    </subcellularLocation>
</comment>
<dbReference type="GO" id="GO:0000287">
    <property type="term" value="F:magnesium ion binding"/>
    <property type="evidence" value="ECO:0007669"/>
    <property type="project" value="InterPro"/>
</dbReference>